<sequence length="92" mass="10506">MTALTEALRALDGRTKTMRALVESTKPRYRENSLRIVSAVEHQRKSLLIRLEMLQAASADERSADEALREMEATYGKADKKLALLEGWYRPQ</sequence>
<dbReference type="Proteomes" id="UP001370348">
    <property type="component" value="Chromosome"/>
</dbReference>
<accession>A0ABZ2M1W9</accession>
<reference evidence="1 2" key="1">
    <citation type="submission" date="2021-12" db="EMBL/GenBank/DDBJ databases">
        <title>Discovery of the Pendulisporaceae a myxobacterial family with distinct sporulation behavior and unique specialized metabolism.</title>
        <authorList>
            <person name="Garcia R."/>
            <person name="Popoff A."/>
            <person name="Bader C.D."/>
            <person name="Loehr J."/>
            <person name="Walesch S."/>
            <person name="Walt C."/>
            <person name="Boldt J."/>
            <person name="Bunk B."/>
            <person name="Haeckl F.J.F.P.J."/>
            <person name="Gunesch A.P."/>
            <person name="Birkelbach J."/>
            <person name="Nuebel U."/>
            <person name="Pietschmann T."/>
            <person name="Bach T."/>
            <person name="Mueller R."/>
        </authorList>
    </citation>
    <scope>NUCLEOTIDE SEQUENCE [LARGE SCALE GENOMIC DNA]</scope>
    <source>
        <strain evidence="1 2">MSr11954</strain>
    </source>
</reference>
<evidence type="ECO:0000313" key="2">
    <source>
        <dbReference type="Proteomes" id="UP001370348"/>
    </source>
</evidence>
<evidence type="ECO:0000313" key="1">
    <source>
        <dbReference type="EMBL" id="WXB17199.1"/>
    </source>
</evidence>
<gene>
    <name evidence="1" type="ORF">LZC94_07945</name>
</gene>
<dbReference type="RefSeq" id="WP_394826830.1">
    <property type="nucleotide sequence ID" value="NZ_CP089984.1"/>
</dbReference>
<dbReference type="EMBL" id="CP089984">
    <property type="protein sequence ID" value="WXB17199.1"/>
    <property type="molecule type" value="Genomic_DNA"/>
</dbReference>
<organism evidence="1 2">
    <name type="scientific">Pendulispora albinea</name>
    <dbReference type="NCBI Taxonomy" id="2741071"/>
    <lineage>
        <taxon>Bacteria</taxon>
        <taxon>Pseudomonadati</taxon>
        <taxon>Myxococcota</taxon>
        <taxon>Myxococcia</taxon>
        <taxon>Myxococcales</taxon>
        <taxon>Sorangiineae</taxon>
        <taxon>Pendulisporaceae</taxon>
        <taxon>Pendulispora</taxon>
    </lineage>
</organism>
<protein>
    <submittedName>
        <fullName evidence="1">Uncharacterized protein</fullName>
    </submittedName>
</protein>
<proteinExistence type="predicted"/>
<keyword evidence="2" id="KW-1185">Reference proteome</keyword>
<name>A0ABZ2M1W9_9BACT</name>